<dbReference type="RefSeq" id="XP_045288975.1">
    <property type="nucleotide sequence ID" value="XM_045430832.1"/>
</dbReference>
<gene>
    <name evidence="2" type="ORF">HCBG_03783</name>
</gene>
<dbReference type="EMBL" id="GG663366">
    <property type="protein sequence ID" value="EEH08494.1"/>
    <property type="molecule type" value="Genomic_DNA"/>
</dbReference>
<organism evidence="2 3">
    <name type="scientific">Ajellomyces capsulatus (strain G186AR / H82 / ATCC MYA-2454 / RMSCC 2432)</name>
    <name type="common">Darling's disease fungus</name>
    <name type="synonym">Histoplasma capsulatum</name>
    <dbReference type="NCBI Taxonomy" id="447093"/>
    <lineage>
        <taxon>Eukaryota</taxon>
        <taxon>Fungi</taxon>
        <taxon>Dikarya</taxon>
        <taxon>Ascomycota</taxon>
        <taxon>Pezizomycotina</taxon>
        <taxon>Eurotiomycetes</taxon>
        <taxon>Eurotiomycetidae</taxon>
        <taxon>Onygenales</taxon>
        <taxon>Ajellomycetaceae</taxon>
        <taxon>Histoplasma</taxon>
    </lineage>
</organism>
<dbReference type="AlphaFoldDB" id="C0NKV3"/>
<keyword evidence="3" id="KW-1185">Reference proteome</keyword>
<proteinExistence type="predicted"/>
<feature type="region of interest" description="Disordered" evidence="1">
    <location>
        <begin position="86"/>
        <end position="130"/>
    </location>
</feature>
<dbReference type="GeneID" id="69036799"/>
<name>C0NKV3_AJECG</name>
<reference evidence="2" key="1">
    <citation type="submission" date="2009-02" db="EMBL/GenBank/DDBJ databases">
        <title>The Genome Sequence of Ajellomyces capsulatus strain G186AR.</title>
        <authorList>
            <consortium name="The Broad Institute Genome Sequencing Platform"/>
            <person name="Champion M."/>
            <person name="Cuomo C."/>
            <person name="Ma L.-J."/>
            <person name="Henn M.R."/>
            <person name="Sil A."/>
            <person name="Goldman B."/>
            <person name="Young S.K."/>
            <person name="Kodira C.D."/>
            <person name="Zeng Q."/>
            <person name="Koehrsen M."/>
            <person name="Alvarado L."/>
            <person name="Berlin A."/>
            <person name="Borenstein D."/>
            <person name="Chen Z."/>
            <person name="Engels R."/>
            <person name="Freedman E."/>
            <person name="Gellesch M."/>
            <person name="Goldberg J."/>
            <person name="Griggs A."/>
            <person name="Gujja S."/>
            <person name="Heiman D."/>
            <person name="Hepburn T."/>
            <person name="Howarth C."/>
            <person name="Jen D."/>
            <person name="Larson L."/>
            <person name="Lewis B."/>
            <person name="Mehta T."/>
            <person name="Park D."/>
            <person name="Pearson M."/>
            <person name="Roberts A."/>
            <person name="Saif S."/>
            <person name="Shea T."/>
            <person name="Shenoy N."/>
            <person name="Sisk P."/>
            <person name="Stolte C."/>
            <person name="Sykes S."/>
            <person name="Walk T."/>
            <person name="White J."/>
            <person name="Yandava C."/>
            <person name="Klein B."/>
            <person name="McEwen J.G."/>
            <person name="Puccia R."/>
            <person name="Goldman G.H."/>
            <person name="Felipe M.S."/>
            <person name="Nino-Vega G."/>
            <person name="San-Blas G."/>
            <person name="Taylor J."/>
            <person name="Mendoza L."/>
            <person name="Galagan J."/>
            <person name="Nusbaum C."/>
            <person name="Birren B."/>
        </authorList>
    </citation>
    <scope>NUCLEOTIDE SEQUENCE</scope>
    <source>
        <strain evidence="2">G186AR</strain>
    </source>
</reference>
<protein>
    <submittedName>
        <fullName evidence="2">Uncharacterized protein</fullName>
    </submittedName>
</protein>
<evidence type="ECO:0000256" key="1">
    <source>
        <dbReference type="SAM" id="MobiDB-lite"/>
    </source>
</evidence>
<dbReference type="Proteomes" id="UP000001631">
    <property type="component" value="Unassembled WGS sequence"/>
</dbReference>
<evidence type="ECO:0000313" key="3">
    <source>
        <dbReference type="Proteomes" id="UP000001631"/>
    </source>
</evidence>
<dbReference type="InParanoid" id="C0NKV3"/>
<dbReference type="HOGENOM" id="CLU_1937522_0_0_1"/>
<evidence type="ECO:0000313" key="2">
    <source>
        <dbReference type="EMBL" id="EEH08494.1"/>
    </source>
</evidence>
<sequence>MQCLALGLKFPRKNRPVWFSKSEPKCDYGSIKTDPEPASREKGTLDSWQKACSFCPRSKGELWTLYLASTIWDLRWFRESVPQHEQMRVSGSLPAPQPHPREAESRGNIVAQHGATSSVSLSRDLKQMAS</sequence>
<accession>C0NKV3</accession>